<evidence type="ECO:0000259" key="6">
    <source>
        <dbReference type="Pfam" id="PF07244"/>
    </source>
</evidence>
<protein>
    <submittedName>
        <fullName evidence="7">Membrane protein</fullName>
    </submittedName>
</protein>
<dbReference type="AlphaFoldDB" id="A0A1S8GRW6"/>
<evidence type="ECO:0000256" key="3">
    <source>
        <dbReference type="ARBA" id="ARBA00023136"/>
    </source>
</evidence>
<evidence type="ECO:0000256" key="2">
    <source>
        <dbReference type="ARBA" id="ARBA00022452"/>
    </source>
</evidence>
<name>A0A1S8GRW6_9PROT</name>
<reference evidence="7 8" key="1">
    <citation type="journal article" date="2016" name="PLoS ONE">
        <title>Whole-Genome Sequence Analysis of Bombella intestini LMG 28161T, a Novel Acetic Acid Bacterium Isolated from the Crop of a Red-Tailed Bumble Bee, Bombus lapidarius.</title>
        <authorList>
            <person name="Li L."/>
            <person name="Illeghems K."/>
            <person name="Van Kerrebroeck S."/>
            <person name="Borremans W."/>
            <person name="Cleenwerck I."/>
            <person name="Smagghe G."/>
            <person name="De Vuyst L."/>
            <person name="Vandamme P."/>
        </authorList>
    </citation>
    <scope>NUCLEOTIDE SEQUENCE [LARGE SCALE GENOMIC DNA]</scope>
    <source>
        <strain evidence="7 8">R-52487</strain>
    </source>
</reference>
<proteinExistence type="predicted"/>
<dbReference type="InterPro" id="IPR010827">
    <property type="entry name" value="BamA/TamA_POTRA"/>
</dbReference>
<dbReference type="GO" id="GO:0019867">
    <property type="term" value="C:outer membrane"/>
    <property type="evidence" value="ECO:0007669"/>
    <property type="project" value="InterPro"/>
</dbReference>
<feature type="region of interest" description="Disordered" evidence="4">
    <location>
        <begin position="298"/>
        <end position="321"/>
    </location>
</feature>
<comment type="subcellular location">
    <subcellularLocation>
        <location evidence="1">Membrane</location>
    </subcellularLocation>
</comment>
<dbReference type="Pfam" id="PF01103">
    <property type="entry name" value="Omp85"/>
    <property type="match status" value="1"/>
</dbReference>
<evidence type="ECO:0000259" key="5">
    <source>
        <dbReference type="Pfam" id="PF01103"/>
    </source>
</evidence>
<keyword evidence="8" id="KW-1185">Reference proteome</keyword>
<evidence type="ECO:0000256" key="4">
    <source>
        <dbReference type="SAM" id="MobiDB-lite"/>
    </source>
</evidence>
<evidence type="ECO:0000313" key="8">
    <source>
        <dbReference type="Proteomes" id="UP000200980"/>
    </source>
</evidence>
<feature type="domain" description="POTRA" evidence="6">
    <location>
        <begin position="239"/>
        <end position="292"/>
    </location>
</feature>
<sequence>MVGWETMPVWGEDSMPVVHELVRHPLPYTTVVVPTADKDVTAGMAAASQLVSLQATKNVGPYALAGRIREDYGRLQGALQSRGYYGGHVTVTVQAEGKTIDGHAPDLAGFLASIRSGVTVTIRLGAVLGEQFTVGQIIVVEDDEGDGKEVAAGEQQQIHGPAVRKVLTLSKGERDSLGMESGAPAVAADVLAIQGRLLGHLQEEGYGLSSVQAPQAILHPERKQIDVQIRMKRGPKLVIGPMALNGLQRVKPDYIRRRMLLREGQLYQPSVLEQARLDLGSTGLFASVVQKNGDKVLPLPEQKVPPQGERTPHKKVVTQHPPAGVDGALPIDFDFTEGKRHRLTGDVGYSTDLGGRAGVSWLHRNLLGRGEQLRVAAMATGLGGTAQQGLGYDGYVDFMKPDFLQRSQALDLRVEAIRQLLYSYRQTALLVQGRVERPLWKDFSGSAGVTLEQEHIRQFGRRADYFIASIPVKLDYDGTHRSSPIEPATHGFRVSLGVTPSISMEHKTSFFIPMNMQASTYFDLTHVGLTKPGNSIIAVRVMVGSIQGASTWNLPPDQRLYAGGPGSIRGFRYQGVGPQYGTTKYAIGGTSMDAGTVEFRQRLPKNFGLAAFADAGQVSDNSIPGHGKLRVGCGGGIRYFTPIGPVRVDVAVPINRPHRGDKWELYLGLGETF</sequence>
<evidence type="ECO:0000313" key="7">
    <source>
        <dbReference type="EMBL" id="OOL19760.1"/>
    </source>
</evidence>
<dbReference type="Gene3D" id="3.10.20.310">
    <property type="entry name" value="membrane protein fhac"/>
    <property type="match status" value="1"/>
</dbReference>
<dbReference type="InterPro" id="IPR039910">
    <property type="entry name" value="D15-like"/>
</dbReference>
<dbReference type="Gene3D" id="2.40.160.50">
    <property type="entry name" value="membrane protein fhac: a member of the omp85/tpsb transporter family"/>
    <property type="match status" value="1"/>
</dbReference>
<feature type="domain" description="Bacterial surface antigen (D15)" evidence="5">
    <location>
        <begin position="365"/>
        <end position="673"/>
    </location>
</feature>
<dbReference type="Proteomes" id="UP000200980">
    <property type="component" value="Unassembled WGS sequence"/>
</dbReference>
<keyword evidence="2" id="KW-1134">Transmembrane beta strand</keyword>
<accession>A0A1S8GRW6</accession>
<dbReference type="EMBL" id="JATM01000001">
    <property type="protein sequence ID" value="OOL19760.1"/>
    <property type="molecule type" value="Genomic_DNA"/>
</dbReference>
<gene>
    <name evidence="7" type="ORF">AL01_02010</name>
</gene>
<comment type="caution">
    <text evidence="7">The sequence shown here is derived from an EMBL/GenBank/DDBJ whole genome shotgun (WGS) entry which is preliminary data.</text>
</comment>
<dbReference type="STRING" id="1539051.AL01_02010"/>
<keyword evidence="3" id="KW-0472">Membrane</keyword>
<keyword evidence="2" id="KW-0812">Transmembrane</keyword>
<dbReference type="PANTHER" id="PTHR12815">
    <property type="entry name" value="SORTING AND ASSEMBLY MACHINERY SAMM50 PROTEIN FAMILY MEMBER"/>
    <property type="match status" value="1"/>
</dbReference>
<dbReference type="Pfam" id="PF07244">
    <property type="entry name" value="POTRA"/>
    <property type="match status" value="1"/>
</dbReference>
<organism evidence="7 8">
    <name type="scientific">Bombella intestini</name>
    <dbReference type="NCBI Taxonomy" id="1539051"/>
    <lineage>
        <taxon>Bacteria</taxon>
        <taxon>Pseudomonadati</taxon>
        <taxon>Pseudomonadota</taxon>
        <taxon>Alphaproteobacteria</taxon>
        <taxon>Acetobacterales</taxon>
        <taxon>Acetobacteraceae</taxon>
        <taxon>Bombella</taxon>
    </lineage>
</organism>
<dbReference type="InterPro" id="IPR000184">
    <property type="entry name" value="Bac_surfAg_D15"/>
</dbReference>
<evidence type="ECO:0000256" key="1">
    <source>
        <dbReference type="ARBA" id="ARBA00004370"/>
    </source>
</evidence>
<dbReference type="PANTHER" id="PTHR12815:SF42">
    <property type="entry name" value="BACTERIAL SURFACE ANTIGEN (D15) DOMAIN-CONTAINING PROTEIN"/>
    <property type="match status" value="1"/>
</dbReference>